<dbReference type="NCBIfam" id="NF042414">
    <property type="entry name" value="CLC_0170_fam"/>
    <property type="match status" value="1"/>
</dbReference>
<proteinExistence type="predicted"/>
<keyword evidence="3" id="KW-1185">Reference proteome</keyword>
<feature type="transmembrane region" description="Helical" evidence="1">
    <location>
        <begin position="6"/>
        <end position="25"/>
    </location>
</feature>
<dbReference type="Proteomes" id="UP001232343">
    <property type="component" value="Unassembled WGS sequence"/>
</dbReference>
<reference evidence="2 3" key="1">
    <citation type="submission" date="2023-07" db="EMBL/GenBank/DDBJ databases">
        <title>Genomic Encyclopedia of Type Strains, Phase IV (KMG-IV): sequencing the most valuable type-strain genomes for metagenomic binning, comparative biology and taxonomic classification.</title>
        <authorList>
            <person name="Goeker M."/>
        </authorList>
    </citation>
    <scope>NUCLEOTIDE SEQUENCE [LARGE SCALE GENOMIC DNA]</scope>
    <source>
        <strain evidence="2 3">DSM 27848</strain>
    </source>
</reference>
<evidence type="ECO:0000313" key="3">
    <source>
        <dbReference type="Proteomes" id="UP001232343"/>
    </source>
</evidence>
<organism evidence="2 3">
    <name type="scientific">Lederbergia wuyishanensis</name>
    <dbReference type="NCBI Taxonomy" id="1347903"/>
    <lineage>
        <taxon>Bacteria</taxon>
        <taxon>Bacillati</taxon>
        <taxon>Bacillota</taxon>
        <taxon>Bacilli</taxon>
        <taxon>Bacillales</taxon>
        <taxon>Bacillaceae</taxon>
        <taxon>Lederbergia</taxon>
    </lineage>
</organism>
<protein>
    <submittedName>
        <fullName evidence="2">Membrane protein</fullName>
    </submittedName>
</protein>
<feature type="transmembrane region" description="Helical" evidence="1">
    <location>
        <begin position="37"/>
        <end position="59"/>
    </location>
</feature>
<evidence type="ECO:0000256" key="1">
    <source>
        <dbReference type="SAM" id="Phobius"/>
    </source>
</evidence>
<keyword evidence="1" id="KW-0472">Membrane</keyword>
<sequence length="64" mass="7789">MHYNYYFVVLLIATGLFILLIDVNTFKKIQMKKEKKFALFLGWTNVIAGMIFLIGYWAYQKWFW</sequence>
<evidence type="ECO:0000313" key="2">
    <source>
        <dbReference type="EMBL" id="MDQ0344861.1"/>
    </source>
</evidence>
<comment type="caution">
    <text evidence="2">The sequence shown here is derived from an EMBL/GenBank/DDBJ whole genome shotgun (WGS) entry which is preliminary data.</text>
</comment>
<name>A0ABU0D951_9BACI</name>
<dbReference type="EMBL" id="JAUSUO010000011">
    <property type="protein sequence ID" value="MDQ0344861.1"/>
    <property type="molecule type" value="Genomic_DNA"/>
</dbReference>
<keyword evidence="1" id="KW-0812">Transmembrane</keyword>
<dbReference type="InterPro" id="IPR049971">
    <property type="entry name" value="CLC_0170-like"/>
</dbReference>
<accession>A0ABU0D951</accession>
<keyword evidence="1" id="KW-1133">Transmembrane helix</keyword>
<dbReference type="RefSeq" id="WP_244681166.1">
    <property type="nucleotide sequence ID" value="NZ_JALIRM010000004.1"/>
</dbReference>
<gene>
    <name evidence="2" type="ORF">J2S14_003705</name>
</gene>